<reference evidence="2" key="1">
    <citation type="submission" date="2024-02" db="EMBL/GenBank/DDBJ databases">
        <title>Genome sequences of strain Gemmobacter sp. JM10B15.</title>
        <authorList>
            <person name="Zhang M."/>
        </authorList>
    </citation>
    <scope>NUCLEOTIDE SEQUENCE</scope>
    <source>
        <strain evidence="2">JM10B15</strain>
    </source>
</reference>
<feature type="transmembrane region" description="Helical" evidence="1">
    <location>
        <begin position="120"/>
        <end position="142"/>
    </location>
</feature>
<comment type="caution">
    <text evidence="2">The sequence shown here is derived from an EMBL/GenBank/DDBJ whole genome shotgun (WGS) entry which is preliminary data.</text>
</comment>
<dbReference type="InterPro" id="IPR046513">
    <property type="entry name" value="DUF6691"/>
</dbReference>
<evidence type="ECO:0000313" key="3">
    <source>
        <dbReference type="Proteomes" id="UP001431963"/>
    </source>
</evidence>
<keyword evidence="1" id="KW-0472">Membrane</keyword>
<feature type="transmembrane region" description="Helical" evidence="1">
    <location>
        <begin position="93"/>
        <end position="114"/>
    </location>
</feature>
<dbReference type="EMBL" id="JBALHR010000008">
    <property type="protein sequence ID" value="MEH7829224.1"/>
    <property type="molecule type" value="Genomic_DNA"/>
</dbReference>
<dbReference type="Pfam" id="PF20398">
    <property type="entry name" value="DUF6691"/>
    <property type="match status" value="1"/>
</dbReference>
<gene>
    <name evidence="2" type="ORF">V6590_13790</name>
</gene>
<accession>A0ABU8BYW8</accession>
<keyword evidence="1" id="KW-0812">Transmembrane</keyword>
<evidence type="ECO:0000313" key="2">
    <source>
        <dbReference type="EMBL" id="MEH7829224.1"/>
    </source>
</evidence>
<feature type="transmembrane region" description="Helical" evidence="1">
    <location>
        <begin position="12"/>
        <end position="32"/>
    </location>
</feature>
<organism evidence="2 3">
    <name type="scientific">Gemmobacter denitrificans</name>
    <dbReference type="NCBI Taxonomy" id="3123040"/>
    <lineage>
        <taxon>Bacteria</taxon>
        <taxon>Pseudomonadati</taxon>
        <taxon>Pseudomonadota</taxon>
        <taxon>Alphaproteobacteria</taxon>
        <taxon>Rhodobacterales</taxon>
        <taxon>Paracoccaceae</taxon>
        <taxon>Gemmobacter</taxon>
    </lineage>
</organism>
<name>A0ABU8BYW8_9RHOB</name>
<feature type="transmembrane region" description="Helical" evidence="1">
    <location>
        <begin position="52"/>
        <end position="69"/>
    </location>
</feature>
<evidence type="ECO:0000256" key="1">
    <source>
        <dbReference type="SAM" id="Phobius"/>
    </source>
</evidence>
<protein>
    <submittedName>
        <fullName evidence="2">DUF6691 family protein</fullName>
    </submittedName>
</protein>
<proteinExistence type="predicted"/>
<sequence>MRWLRTVATPHEIAGFLAGAVFGSGLLVSGMIDTTKVQGWLDFFGEWDPTLAFVMGGAVLPMFFVWRIAERRGRSVLGDPIPARSAPVFDRPFIAGSLMFGAGWGLAGLCPGPALASFAIGGWGGALFFLAMISGMVVAPALRRLFESRRPIS</sequence>
<keyword evidence="1" id="KW-1133">Transmembrane helix</keyword>
<dbReference type="RefSeq" id="WP_335424055.1">
    <property type="nucleotide sequence ID" value="NZ_JBALHR010000008.1"/>
</dbReference>
<keyword evidence="3" id="KW-1185">Reference proteome</keyword>
<dbReference type="Proteomes" id="UP001431963">
    <property type="component" value="Unassembled WGS sequence"/>
</dbReference>